<protein>
    <recommendedName>
        <fullName evidence="2">Stage 0 sporulation protein A homolog</fullName>
    </recommendedName>
</protein>
<feature type="modified residue" description="4-aspartylphosphate" evidence="10">
    <location>
        <position position="55"/>
    </location>
</feature>
<dbReference type="InterPro" id="IPR009057">
    <property type="entry name" value="Homeodomain-like_sf"/>
</dbReference>
<feature type="coiled-coil region" evidence="11">
    <location>
        <begin position="366"/>
        <end position="393"/>
    </location>
</feature>
<name>G5ICX6_9FIRM</name>
<evidence type="ECO:0000256" key="2">
    <source>
        <dbReference type="ARBA" id="ARBA00018672"/>
    </source>
</evidence>
<evidence type="ECO:0000313" key="15">
    <source>
        <dbReference type="Proteomes" id="UP000005384"/>
    </source>
</evidence>
<keyword evidence="15" id="KW-1185">Reference proteome</keyword>
<evidence type="ECO:0000256" key="7">
    <source>
        <dbReference type="ARBA" id="ARBA00023125"/>
    </source>
</evidence>
<dbReference type="SMART" id="SM00448">
    <property type="entry name" value="REC"/>
    <property type="match status" value="1"/>
</dbReference>
<evidence type="ECO:0000256" key="4">
    <source>
        <dbReference type="ARBA" id="ARBA00022553"/>
    </source>
</evidence>
<dbReference type="PROSITE" id="PS00041">
    <property type="entry name" value="HTH_ARAC_FAMILY_1"/>
    <property type="match status" value="1"/>
</dbReference>
<feature type="domain" description="HTH araC/xylS-type" evidence="12">
    <location>
        <begin position="400"/>
        <end position="498"/>
    </location>
</feature>
<evidence type="ECO:0000259" key="13">
    <source>
        <dbReference type="PROSITE" id="PS50110"/>
    </source>
</evidence>
<evidence type="ECO:0000256" key="5">
    <source>
        <dbReference type="ARBA" id="ARBA00023012"/>
    </source>
</evidence>
<dbReference type="SUPFAM" id="SSF46689">
    <property type="entry name" value="Homeodomain-like"/>
    <property type="match status" value="1"/>
</dbReference>
<dbReference type="OrthoDB" id="9809318at2"/>
<dbReference type="GO" id="GO:0043565">
    <property type="term" value="F:sequence-specific DNA binding"/>
    <property type="evidence" value="ECO:0007669"/>
    <property type="project" value="InterPro"/>
</dbReference>
<dbReference type="InterPro" id="IPR018062">
    <property type="entry name" value="HTH_AraC-typ_CS"/>
</dbReference>
<dbReference type="PANTHER" id="PTHR42713">
    <property type="entry name" value="HISTIDINE KINASE-RELATED"/>
    <property type="match status" value="1"/>
</dbReference>
<dbReference type="InterPro" id="IPR001789">
    <property type="entry name" value="Sig_transdc_resp-reg_receiver"/>
</dbReference>
<keyword evidence="3" id="KW-0963">Cytoplasm</keyword>
<organism evidence="14 15">
    <name type="scientific">Hungatella hathewayi WAL-18680</name>
    <dbReference type="NCBI Taxonomy" id="742737"/>
    <lineage>
        <taxon>Bacteria</taxon>
        <taxon>Bacillati</taxon>
        <taxon>Bacillota</taxon>
        <taxon>Clostridia</taxon>
        <taxon>Lachnospirales</taxon>
        <taxon>Lachnospiraceae</taxon>
        <taxon>Hungatella</taxon>
    </lineage>
</organism>
<accession>G5ICX6</accession>
<evidence type="ECO:0000256" key="3">
    <source>
        <dbReference type="ARBA" id="ARBA00022490"/>
    </source>
</evidence>
<dbReference type="HOGENOM" id="CLU_000445_5_0_9"/>
<evidence type="ECO:0000256" key="9">
    <source>
        <dbReference type="ARBA" id="ARBA00024867"/>
    </source>
</evidence>
<gene>
    <name evidence="14" type="ORF">HMPREF9473_01353</name>
</gene>
<evidence type="ECO:0000256" key="1">
    <source>
        <dbReference type="ARBA" id="ARBA00004496"/>
    </source>
</evidence>
<dbReference type="InterPro" id="IPR018060">
    <property type="entry name" value="HTH_AraC"/>
</dbReference>
<keyword evidence="11" id="KW-0175">Coiled coil</keyword>
<keyword evidence="7" id="KW-0238">DNA-binding</keyword>
<dbReference type="InterPro" id="IPR051552">
    <property type="entry name" value="HptR"/>
</dbReference>
<dbReference type="PATRIC" id="fig|742737.3.peg.1364"/>
<sequence length="501" mass="58618">MYDILIVEDKKITREGLTQLIDWKSFGCQVADALESGHAAMEYLKDHHVDVVLTDIEMDHGTGIELSEHIHRTFPAIKIIIITAFANFEYAKKALELGVFAYVLKPIDPEEVAEKVRDAIEMLLREQKKRQLIDNLAREQVAKNLQEYLDGAMGKLPLLRNALEGAFHPVTYTAVSIKSRDRTHISSSDCVPLFRRFFPEVYSVRLNGFLTCVVVMERGKRISEDVLEQIRMGLYRNIRICVGEKVDSLEELPFSLKTSYSAYNESFLNDEKGIIRYSEIKFKESGKSYQDTYMEYSVLKKLIFKEQEDYREYLERVFDTYRCRGIERRYIVNQCTEILHQLCGSVNEYLMYKTMVVVADTELEKAENLSDMKKHLLSQMEILKEHLQEKKNEVIRPIVKLALEYSMAHIDDVSLNLKYIAEHLKISYAYLSKAFKEDFGKSYTEYMNLYRIELAKKKLMESDDKVYEICEQIGLEPKNFHYLFKKYEGITPKEFKVIHKV</sequence>
<dbReference type="EMBL" id="ADLN01000013">
    <property type="protein sequence ID" value="EHI60651.1"/>
    <property type="molecule type" value="Genomic_DNA"/>
</dbReference>
<keyword evidence="8" id="KW-0804">Transcription</keyword>
<dbReference type="Proteomes" id="UP000005384">
    <property type="component" value="Unassembled WGS sequence"/>
</dbReference>
<dbReference type="Gene3D" id="1.10.10.60">
    <property type="entry name" value="Homeodomain-like"/>
    <property type="match status" value="2"/>
</dbReference>
<dbReference type="SMART" id="SM00342">
    <property type="entry name" value="HTH_ARAC"/>
    <property type="match status" value="1"/>
</dbReference>
<comment type="caution">
    <text evidence="14">The sequence shown here is derived from an EMBL/GenBank/DDBJ whole genome shotgun (WGS) entry which is preliminary data.</text>
</comment>
<evidence type="ECO:0000313" key="14">
    <source>
        <dbReference type="EMBL" id="EHI60651.1"/>
    </source>
</evidence>
<evidence type="ECO:0000256" key="6">
    <source>
        <dbReference type="ARBA" id="ARBA00023015"/>
    </source>
</evidence>
<comment type="subcellular location">
    <subcellularLocation>
        <location evidence="1">Cytoplasm</location>
    </subcellularLocation>
</comment>
<keyword evidence="4 10" id="KW-0597">Phosphoprotein</keyword>
<comment type="function">
    <text evidence="9">May play the central regulatory role in sporulation. It may be an element of the effector pathway responsible for the activation of sporulation genes in response to nutritional stress. Spo0A may act in concert with spo0H (a sigma factor) to control the expression of some genes that are critical to the sporulation process.</text>
</comment>
<dbReference type="GO" id="GO:0000160">
    <property type="term" value="P:phosphorelay signal transduction system"/>
    <property type="evidence" value="ECO:0007669"/>
    <property type="project" value="UniProtKB-KW"/>
</dbReference>
<reference evidence="14 15" key="1">
    <citation type="submission" date="2011-08" db="EMBL/GenBank/DDBJ databases">
        <title>The Genome Sequence of Clostridium hathewayi WAL-18680.</title>
        <authorList>
            <consortium name="The Broad Institute Genome Sequencing Platform"/>
            <person name="Earl A."/>
            <person name="Ward D."/>
            <person name="Feldgarden M."/>
            <person name="Gevers D."/>
            <person name="Finegold S.M."/>
            <person name="Summanen P.H."/>
            <person name="Molitoris D.R."/>
            <person name="Song M."/>
            <person name="Daigneault M."/>
            <person name="Allen-Vercoe E."/>
            <person name="Young S.K."/>
            <person name="Zeng Q."/>
            <person name="Gargeya S."/>
            <person name="Fitzgerald M."/>
            <person name="Haas B."/>
            <person name="Abouelleil A."/>
            <person name="Alvarado L."/>
            <person name="Arachchi H.M."/>
            <person name="Berlin A."/>
            <person name="Brown A."/>
            <person name="Chapman S.B."/>
            <person name="Chen Z."/>
            <person name="Dunbar C."/>
            <person name="Freedman E."/>
            <person name="Gearin G."/>
            <person name="Gellesch M."/>
            <person name="Goldberg J."/>
            <person name="Griggs A."/>
            <person name="Gujja S."/>
            <person name="Heiman D."/>
            <person name="Howarth C."/>
            <person name="Larson L."/>
            <person name="Lui A."/>
            <person name="MacDonald P.J.P."/>
            <person name="Montmayeur A."/>
            <person name="Murphy C."/>
            <person name="Neiman D."/>
            <person name="Pearson M."/>
            <person name="Priest M."/>
            <person name="Roberts A."/>
            <person name="Saif S."/>
            <person name="Shea T."/>
            <person name="Shenoy N."/>
            <person name="Sisk P."/>
            <person name="Stolte C."/>
            <person name="Sykes S."/>
            <person name="Wortman J."/>
            <person name="Nusbaum C."/>
            <person name="Birren B."/>
        </authorList>
    </citation>
    <scope>NUCLEOTIDE SEQUENCE [LARGE SCALE GENOMIC DNA]</scope>
    <source>
        <strain evidence="14 15">WAL-18680</strain>
    </source>
</reference>
<dbReference type="PANTHER" id="PTHR42713:SF3">
    <property type="entry name" value="TRANSCRIPTIONAL REGULATORY PROTEIN HPTR"/>
    <property type="match status" value="1"/>
</dbReference>
<dbReference type="GO" id="GO:0005737">
    <property type="term" value="C:cytoplasm"/>
    <property type="evidence" value="ECO:0007669"/>
    <property type="project" value="UniProtKB-SubCell"/>
</dbReference>
<dbReference type="CDD" id="cd17536">
    <property type="entry name" value="REC_YesN-like"/>
    <property type="match status" value="1"/>
</dbReference>
<feature type="domain" description="Response regulatory" evidence="13">
    <location>
        <begin position="3"/>
        <end position="120"/>
    </location>
</feature>
<dbReference type="PROSITE" id="PS01124">
    <property type="entry name" value="HTH_ARAC_FAMILY_2"/>
    <property type="match status" value="1"/>
</dbReference>
<evidence type="ECO:0000256" key="10">
    <source>
        <dbReference type="PROSITE-ProRule" id="PRU00169"/>
    </source>
</evidence>
<keyword evidence="5" id="KW-0902">Two-component regulatory system</keyword>
<dbReference type="Pfam" id="PF00072">
    <property type="entry name" value="Response_reg"/>
    <property type="match status" value="1"/>
</dbReference>
<dbReference type="RefSeq" id="WP_006779337.1">
    <property type="nucleotide sequence ID" value="NZ_CP040506.1"/>
</dbReference>
<evidence type="ECO:0000259" key="12">
    <source>
        <dbReference type="PROSITE" id="PS01124"/>
    </source>
</evidence>
<dbReference type="AlphaFoldDB" id="G5ICX6"/>
<dbReference type="Gene3D" id="3.40.50.2300">
    <property type="match status" value="1"/>
</dbReference>
<evidence type="ECO:0000256" key="8">
    <source>
        <dbReference type="ARBA" id="ARBA00023163"/>
    </source>
</evidence>
<keyword evidence="6" id="KW-0805">Transcription regulation</keyword>
<dbReference type="SUPFAM" id="SSF52172">
    <property type="entry name" value="CheY-like"/>
    <property type="match status" value="1"/>
</dbReference>
<dbReference type="Pfam" id="PF12833">
    <property type="entry name" value="HTH_18"/>
    <property type="match status" value="1"/>
</dbReference>
<dbReference type="GO" id="GO:0003700">
    <property type="term" value="F:DNA-binding transcription factor activity"/>
    <property type="evidence" value="ECO:0007669"/>
    <property type="project" value="InterPro"/>
</dbReference>
<proteinExistence type="predicted"/>
<evidence type="ECO:0000256" key="11">
    <source>
        <dbReference type="SAM" id="Coils"/>
    </source>
</evidence>
<dbReference type="PROSITE" id="PS50110">
    <property type="entry name" value="RESPONSE_REGULATORY"/>
    <property type="match status" value="1"/>
</dbReference>
<dbReference type="InterPro" id="IPR011006">
    <property type="entry name" value="CheY-like_superfamily"/>
</dbReference>